<name>A0AAV0JK38_9ROSI</name>
<proteinExistence type="predicted"/>
<dbReference type="EMBL" id="CAMGYJ010000005">
    <property type="protein sequence ID" value="CAI0410302.1"/>
    <property type="molecule type" value="Genomic_DNA"/>
</dbReference>
<protein>
    <submittedName>
        <fullName evidence="1">Uncharacterized protein</fullName>
    </submittedName>
</protein>
<sequence length="39" mass="4512">MGKIRVDGFWVGFGFKPVHYSTGWVGFGFRMKLMLWSGE</sequence>
<reference evidence="1" key="1">
    <citation type="submission" date="2022-08" db="EMBL/GenBank/DDBJ databases">
        <authorList>
            <person name="Gutierrez-Valencia J."/>
        </authorList>
    </citation>
    <scope>NUCLEOTIDE SEQUENCE</scope>
</reference>
<organism evidence="1 2">
    <name type="scientific">Linum tenue</name>
    <dbReference type="NCBI Taxonomy" id="586396"/>
    <lineage>
        <taxon>Eukaryota</taxon>
        <taxon>Viridiplantae</taxon>
        <taxon>Streptophyta</taxon>
        <taxon>Embryophyta</taxon>
        <taxon>Tracheophyta</taxon>
        <taxon>Spermatophyta</taxon>
        <taxon>Magnoliopsida</taxon>
        <taxon>eudicotyledons</taxon>
        <taxon>Gunneridae</taxon>
        <taxon>Pentapetalae</taxon>
        <taxon>rosids</taxon>
        <taxon>fabids</taxon>
        <taxon>Malpighiales</taxon>
        <taxon>Linaceae</taxon>
        <taxon>Linum</taxon>
    </lineage>
</organism>
<keyword evidence="2" id="KW-1185">Reference proteome</keyword>
<evidence type="ECO:0000313" key="1">
    <source>
        <dbReference type="EMBL" id="CAI0410302.1"/>
    </source>
</evidence>
<dbReference type="AlphaFoldDB" id="A0AAV0JK38"/>
<dbReference type="Proteomes" id="UP001154282">
    <property type="component" value="Unassembled WGS sequence"/>
</dbReference>
<evidence type="ECO:0000313" key="2">
    <source>
        <dbReference type="Proteomes" id="UP001154282"/>
    </source>
</evidence>
<comment type="caution">
    <text evidence="1">The sequence shown here is derived from an EMBL/GenBank/DDBJ whole genome shotgun (WGS) entry which is preliminary data.</text>
</comment>
<accession>A0AAV0JK38</accession>
<gene>
    <name evidence="1" type="ORF">LITE_LOCUS14705</name>
</gene>